<protein>
    <submittedName>
        <fullName evidence="2">Uncharacterized protein</fullName>
    </submittedName>
</protein>
<organism evidence="2 3">
    <name type="scientific">Streptomyces lannensis</name>
    <dbReference type="NCBI Taxonomy" id="766498"/>
    <lineage>
        <taxon>Bacteria</taxon>
        <taxon>Bacillati</taxon>
        <taxon>Actinomycetota</taxon>
        <taxon>Actinomycetes</taxon>
        <taxon>Kitasatosporales</taxon>
        <taxon>Streptomycetaceae</taxon>
        <taxon>Streptomyces</taxon>
    </lineage>
</organism>
<proteinExistence type="predicted"/>
<evidence type="ECO:0000313" key="2">
    <source>
        <dbReference type="EMBL" id="GAA3855792.1"/>
    </source>
</evidence>
<comment type="caution">
    <text evidence="2">The sequence shown here is derived from an EMBL/GenBank/DDBJ whole genome shotgun (WGS) entry which is preliminary data.</text>
</comment>
<keyword evidence="3" id="KW-1185">Reference proteome</keyword>
<dbReference type="EMBL" id="BAAAZA010000004">
    <property type="protein sequence ID" value="GAA3855792.1"/>
    <property type="molecule type" value="Genomic_DNA"/>
</dbReference>
<evidence type="ECO:0000256" key="1">
    <source>
        <dbReference type="SAM" id="MobiDB-lite"/>
    </source>
</evidence>
<feature type="region of interest" description="Disordered" evidence="1">
    <location>
        <begin position="1"/>
        <end position="22"/>
    </location>
</feature>
<dbReference type="Proteomes" id="UP001501563">
    <property type="component" value="Unassembled WGS sequence"/>
</dbReference>
<evidence type="ECO:0000313" key="3">
    <source>
        <dbReference type="Proteomes" id="UP001501563"/>
    </source>
</evidence>
<gene>
    <name evidence="2" type="ORF">GCM10022207_18920</name>
</gene>
<name>A0ABP7JV55_9ACTN</name>
<feature type="region of interest" description="Disordered" evidence="1">
    <location>
        <begin position="78"/>
        <end position="103"/>
    </location>
</feature>
<sequence length="129" mass="13638">MRAGPGRGPFTQTGSLPGSGRTADVYEIDGAWVPRRYRDGWGDAAAEAVVMDHVRGRVCPAPGVRTATRGDLVMEKLSGPARPEAMPHGRLGPQEAGELPPGRCATCMRCPPATRRTRPSASSTSTCTH</sequence>
<reference evidence="3" key="1">
    <citation type="journal article" date="2019" name="Int. J. Syst. Evol. Microbiol.">
        <title>The Global Catalogue of Microorganisms (GCM) 10K type strain sequencing project: providing services to taxonomists for standard genome sequencing and annotation.</title>
        <authorList>
            <consortium name="The Broad Institute Genomics Platform"/>
            <consortium name="The Broad Institute Genome Sequencing Center for Infectious Disease"/>
            <person name="Wu L."/>
            <person name="Ma J."/>
        </authorList>
    </citation>
    <scope>NUCLEOTIDE SEQUENCE [LARGE SCALE GENOMIC DNA]</scope>
    <source>
        <strain evidence="3">JCM 16578</strain>
    </source>
</reference>
<accession>A0ABP7JV55</accession>